<dbReference type="GO" id="GO:0004467">
    <property type="term" value="F:long-chain fatty acid-CoA ligase activity"/>
    <property type="evidence" value="ECO:0007669"/>
    <property type="project" value="TreeGrafter"/>
</dbReference>
<gene>
    <name evidence="5" type="ORF">PHPALM_9940</name>
</gene>
<dbReference type="GO" id="GO:0005783">
    <property type="term" value="C:endoplasmic reticulum"/>
    <property type="evidence" value="ECO:0007669"/>
    <property type="project" value="TreeGrafter"/>
</dbReference>
<dbReference type="PANTHER" id="PTHR43272">
    <property type="entry name" value="LONG-CHAIN-FATTY-ACID--COA LIGASE"/>
    <property type="match status" value="1"/>
</dbReference>
<protein>
    <submittedName>
        <fullName evidence="5">Uncharacterized protein</fullName>
    </submittedName>
</protein>
<name>A0A2P4Y5Z5_9STRA</name>
<comment type="caution">
    <text evidence="5">The sequence shown here is derived from an EMBL/GenBank/DDBJ whole genome shotgun (WGS) entry which is preliminary data.</text>
</comment>
<dbReference type="PANTHER" id="PTHR43272:SF32">
    <property type="entry name" value="AMP-DEPENDENT SYNTHETASE_LIGASE DOMAIN-CONTAINING PROTEIN"/>
    <property type="match status" value="1"/>
</dbReference>
<dbReference type="Proteomes" id="UP000237271">
    <property type="component" value="Unassembled WGS sequence"/>
</dbReference>
<dbReference type="Pfam" id="PF23562">
    <property type="entry name" value="AMP-binding_C_3"/>
    <property type="match status" value="1"/>
</dbReference>
<dbReference type="OrthoDB" id="3633556at2759"/>
<feature type="region of interest" description="Disordered" evidence="4">
    <location>
        <begin position="1"/>
        <end position="20"/>
    </location>
</feature>
<reference evidence="5 6" key="1">
    <citation type="journal article" date="2017" name="Genome Biol. Evol.">
        <title>Phytophthora megakarya and P. palmivora, closely related causal agents of cacao black pod rot, underwent increases in genome sizes and gene numbers by different mechanisms.</title>
        <authorList>
            <person name="Ali S.S."/>
            <person name="Shao J."/>
            <person name="Lary D.J."/>
            <person name="Kronmiller B."/>
            <person name="Shen D."/>
            <person name="Strem M.D."/>
            <person name="Amoako-Attah I."/>
            <person name="Akrofi A.Y."/>
            <person name="Begoude B.A."/>
            <person name="Ten Hoopen G.M."/>
            <person name="Coulibaly K."/>
            <person name="Kebe B.I."/>
            <person name="Melnick R.L."/>
            <person name="Guiltinan M.J."/>
            <person name="Tyler B.M."/>
            <person name="Meinhardt L.W."/>
            <person name="Bailey B.A."/>
        </authorList>
    </citation>
    <scope>NUCLEOTIDE SEQUENCE [LARGE SCALE GENOMIC DNA]</scope>
    <source>
        <strain evidence="6">sbr112.9</strain>
    </source>
</reference>
<keyword evidence="6" id="KW-1185">Reference proteome</keyword>
<dbReference type="InterPro" id="IPR042099">
    <property type="entry name" value="ANL_N_sf"/>
</dbReference>
<keyword evidence="3" id="KW-0443">Lipid metabolism</keyword>
<dbReference type="EMBL" id="NCKW01005225">
    <property type="protein sequence ID" value="POM73231.1"/>
    <property type="molecule type" value="Genomic_DNA"/>
</dbReference>
<sequence>MPGRWKLGSVGPPLEGTQARIDPDTGEIQYTGRHVFMGYLHDEEMTQKTVDENGWLYSGDIGELDADGYLSITGRLKEIIITSGGENIPPVLIENEIKSELPVLSNVMVIGEKRNYLTFLCSIRVEPDATTGAPTDKLDSVALAVAMEIGSDATTVSAAQNCEKFRKYISDGMIRANTRAASRAQHVQKFFIIPRDFSVDGNELTPTMKVKRSVVEKLYAEDIEKMYASAGK</sequence>
<dbReference type="AlphaFoldDB" id="A0A2P4Y5Z5"/>
<accession>A0A2P4Y5Z5</accession>
<dbReference type="Gene3D" id="3.40.50.12780">
    <property type="entry name" value="N-terminal domain of ligase-like"/>
    <property type="match status" value="1"/>
</dbReference>
<evidence type="ECO:0000256" key="1">
    <source>
        <dbReference type="ARBA" id="ARBA00022598"/>
    </source>
</evidence>
<dbReference type="SUPFAM" id="SSF56801">
    <property type="entry name" value="Acetyl-CoA synthetase-like"/>
    <property type="match status" value="1"/>
</dbReference>
<dbReference type="GO" id="GO:0016020">
    <property type="term" value="C:membrane"/>
    <property type="evidence" value="ECO:0007669"/>
    <property type="project" value="TreeGrafter"/>
</dbReference>
<keyword evidence="2" id="KW-0276">Fatty acid metabolism</keyword>
<organism evidence="5 6">
    <name type="scientific">Phytophthora palmivora</name>
    <dbReference type="NCBI Taxonomy" id="4796"/>
    <lineage>
        <taxon>Eukaryota</taxon>
        <taxon>Sar</taxon>
        <taxon>Stramenopiles</taxon>
        <taxon>Oomycota</taxon>
        <taxon>Peronosporomycetes</taxon>
        <taxon>Peronosporales</taxon>
        <taxon>Peronosporaceae</taxon>
        <taxon>Phytophthora</taxon>
    </lineage>
</organism>
<evidence type="ECO:0000256" key="3">
    <source>
        <dbReference type="ARBA" id="ARBA00023098"/>
    </source>
</evidence>
<evidence type="ECO:0000256" key="2">
    <source>
        <dbReference type="ARBA" id="ARBA00022832"/>
    </source>
</evidence>
<evidence type="ECO:0000313" key="5">
    <source>
        <dbReference type="EMBL" id="POM73231.1"/>
    </source>
</evidence>
<keyword evidence="1" id="KW-0436">Ligase</keyword>
<evidence type="ECO:0000313" key="6">
    <source>
        <dbReference type="Proteomes" id="UP000237271"/>
    </source>
</evidence>
<proteinExistence type="predicted"/>
<evidence type="ECO:0000256" key="4">
    <source>
        <dbReference type="SAM" id="MobiDB-lite"/>
    </source>
</evidence>